<dbReference type="Proteomes" id="UP000051952">
    <property type="component" value="Unassembled WGS sequence"/>
</dbReference>
<accession>A0A0S4JKF5</accession>
<dbReference type="VEuPathDB" id="TriTrypDB:BSAL_02555"/>
<evidence type="ECO:0000313" key="1">
    <source>
        <dbReference type="EMBL" id="CUG92003.1"/>
    </source>
</evidence>
<evidence type="ECO:0000313" key="2">
    <source>
        <dbReference type="Proteomes" id="UP000051952"/>
    </source>
</evidence>
<dbReference type="AlphaFoldDB" id="A0A0S4JKF5"/>
<protein>
    <submittedName>
        <fullName evidence="1">Uncharacterized protein</fullName>
    </submittedName>
</protein>
<gene>
    <name evidence="1" type="ORF">BSAL_02555</name>
</gene>
<proteinExistence type="predicted"/>
<keyword evidence="2" id="KW-1185">Reference proteome</keyword>
<name>A0A0S4JKF5_BODSA</name>
<organism evidence="1 2">
    <name type="scientific">Bodo saltans</name>
    <name type="common">Flagellated protozoan</name>
    <dbReference type="NCBI Taxonomy" id="75058"/>
    <lineage>
        <taxon>Eukaryota</taxon>
        <taxon>Discoba</taxon>
        <taxon>Euglenozoa</taxon>
        <taxon>Kinetoplastea</taxon>
        <taxon>Metakinetoplastina</taxon>
        <taxon>Eubodonida</taxon>
        <taxon>Bodonidae</taxon>
        <taxon>Bodo</taxon>
    </lineage>
</organism>
<dbReference type="EMBL" id="CYKH01001990">
    <property type="protein sequence ID" value="CUG92003.1"/>
    <property type="molecule type" value="Genomic_DNA"/>
</dbReference>
<sequence>MAPFFVPYPSVHVVDFLLQKTEGNGRSSGKQTFFPPLISLLPTRRLRDFPVFPHSPNALTHGMLQ</sequence>
<reference evidence="2" key="1">
    <citation type="submission" date="2015-09" db="EMBL/GenBank/DDBJ databases">
        <authorList>
            <consortium name="Pathogen Informatics"/>
        </authorList>
    </citation>
    <scope>NUCLEOTIDE SEQUENCE [LARGE SCALE GENOMIC DNA]</scope>
    <source>
        <strain evidence="2">Lake Konstanz</strain>
    </source>
</reference>